<organism evidence="2 3">
    <name type="scientific">Tetradesmus obliquus</name>
    <name type="common">Green alga</name>
    <name type="synonym">Acutodesmus obliquus</name>
    <dbReference type="NCBI Taxonomy" id="3088"/>
    <lineage>
        <taxon>Eukaryota</taxon>
        <taxon>Viridiplantae</taxon>
        <taxon>Chlorophyta</taxon>
        <taxon>core chlorophytes</taxon>
        <taxon>Chlorophyceae</taxon>
        <taxon>CS clade</taxon>
        <taxon>Sphaeropleales</taxon>
        <taxon>Scenedesmaceae</taxon>
        <taxon>Tetradesmus</taxon>
    </lineage>
</organism>
<dbReference type="Proteomes" id="UP000256970">
    <property type="component" value="Unassembled WGS sequence"/>
</dbReference>
<evidence type="ECO:0000256" key="1">
    <source>
        <dbReference type="SAM" id="Coils"/>
    </source>
</evidence>
<protein>
    <submittedName>
        <fullName evidence="2">Uncharacterized protein</fullName>
    </submittedName>
</protein>
<feature type="coiled-coil region" evidence="1">
    <location>
        <begin position="171"/>
        <end position="231"/>
    </location>
</feature>
<accession>A0A383W9M9</accession>
<sequence>MRRASAEAFLTRWQMLMDAVGGVMASARQTAPQVNPLEAARLDVVLKKAVRARELLQQLQEYSQRQEQLELKYRPVVQQLPALQQQLRPEEMSAAADFAATEGMRQPIMQVTGSDAAAVSAAQAADPYGIRIALRPGHPLALLTWQQYIATVTRMSRTVEQQLQGPAREALAAFNRERKLLVHELQALRQQLEDEVEIPQLQPLRDETERLEQLLEAVTQLQDAHAAMLRKDMAHLDLELLELKLKLRAGDEFKGSPVHLALKRLKQLHAMVNAGQRLPSAAWQQLDEDLRTLGDSAQQRQKLQQQVDVNVQKHEQAMFRRLAQLQQQLHQQPSG</sequence>
<gene>
    <name evidence="2" type="ORF">BQ4739_LOCUS14204</name>
</gene>
<dbReference type="STRING" id="3088.A0A383W9M9"/>
<dbReference type="EMBL" id="FNXT01001202">
    <property type="protein sequence ID" value="SZX73943.1"/>
    <property type="molecule type" value="Genomic_DNA"/>
</dbReference>
<evidence type="ECO:0000313" key="2">
    <source>
        <dbReference type="EMBL" id="SZX73943.1"/>
    </source>
</evidence>
<reference evidence="2 3" key="1">
    <citation type="submission" date="2016-10" db="EMBL/GenBank/DDBJ databases">
        <authorList>
            <person name="Cai Z."/>
        </authorList>
    </citation>
    <scope>NUCLEOTIDE SEQUENCE [LARGE SCALE GENOMIC DNA]</scope>
</reference>
<evidence type="ECO:0000313" key="3">
    <source>
        <dbReference type="Proteomes" id="UP000256970"/>
    </source>
</evidence>
<keyword evidence="3" id="KW-1185">Reference proteome</keyword>
<dbReference type="AlphaFoldDB" id="A0A383W9M9"/>
<proteinExistence type="predicted"/>
<keyword evidence="1" id="KW-0175">Coiled coil</keyword>
<name>A0A383W9M9_TETOB</name>